<feature type="region of interest" description="Disordered" evidence="1">
    <location>
        <begin position="1"/>
        <end position="60"/>
    </location>
</feature>
<dbReference type="EMBL" id="CACVKT020000991">
    <property type="protein sequence ID" value="CAC5364481.1"/>
    <property type="molecule type" value="Genomic_DNA"/>
</dbReference>
<dbReference type="Proteomes" id="UP000507470">
    <property type="component" value="Unassembled WGS sequence"/>
</dbReference>
<reference evidence="2 3" key="1">
    <citation type="submission" date="2020-06" db="EMBL/GenBank/DDBJ databases">
        <authorList>
            <person name="Li R."/>
            <person name="Bekaert M."/>
        </authorList>
    </citation>
    <scope>NUCLEOTIDE SEQUENCE [LARGE SCALE GENOMIC DNA]</scope>
    <source>
        <strain evidence="3">wild</strain>
    </source>
</reference>
<gene>
    <name evidence="2" type="ORF">MCOR_5513</name>
</gene>
<sequence length="185" mass="21551">MHYQENIKNKHSEDDDVKEDSRDRRDVHDEEAKDDKSDNDDIELEKKTETDRWGRMHKKKCTDDDRDHCYILTPDSANYKMFKHTPTLLFINEDRLIVKEEGTEDTDLDEPEDPADEISFADLVQQLRSKDPSVQITETDDVDDNLATESAFDCDWETDLISEFTGDPLIESHDDVQTEMSSCIC</sequence>
<evidence type="ECO:0000313" key="3">
    <source>
        <dbReference type="Proteomes" id="UP000507470"/>
    </source>
</evidence>
<accession>A0A6J8A9B1</accession>
<feature type="compositionally biased region" description="Basic and acidic residues" evidence="1">
    <location>
        <begin position="1"/>
        <end position="36"/>
    </location>
</feature>
<dbReference type="AlphaFoldDB" id="A0A6J8A9B1"/>
<feature type="compositionally biased region" description="Basic and acidic residues" evidence="1">
    <location>
        <begin position="44"/>
        <end position="54"/>
    </location>
</feature>
<keyword evidence="3" id="KW-1185">Reference proteome</keyword>
<evidence type="ECO:0000313" key="2">
    <source>
        <dbReference type="EMBL" id="CAC5364481.1"/>
    </source>
</evidence>
<organism evidence="2 3">
    <name type="scientific">Mytilus coruscus</name>
    <name type="common">Sea mussel</name>
    <dbReference type="NCBI Taxonomy" id="42192"/>
    <lineage>
        <taxon>Eukaryota</taxon>
        <taxon>Metazoa</taxon>
        <taxon>Spiralia</taxon>
        <taxon>Lophotrochozoa</taxon>
        <taxon>Mollusca</taxon>
        <taxon>Bivalvia</taxon>
        <taxon>Autobranchia</taxon>
        <taxon>Pteriomorphia</taxon>
        <taxon>Mytilida</taxon>
        <taxon>Mytiloidea</taxon>
        <taxon>Mytilidae</taxon>
        <taxon>Mytilinae</taxon>
        <taxon>Mytilus</taxon>
    </lineage>
</organism>
<name>A0A6J8A9B1_MYTCO</name>
<evidence type="ECO:0000256" key="1">
    <source>
        <dbReference type="SAM" id="MobiDB-lite"/>
    </source>
</evidence>
<protein>
    <submittedName>
        <fullName evidence="2">Uncharacterized protein</fullName>
    </submittedName>
</protein>
<proteinExistence type="predicted"/>